<feature type="domain" description="GtrA/DPMS transmembrane" evidence="7">
    <location>
        <begin position="14"/>
        <end position="123"/>
    </location>
</feature>
<evidence type="ECO:0000256" key="4">
    <source>
        <dbReference type="ARBA" id="ARBA00022989"/>
    </source>
</evidence>
<evidence type="ECO:0000313" key="9">
    <source>
        <dbReference type="Proteomes" id="UP000192656"/>
    </source>
</evidence>
<comment type="similarity">
    <text evidence="2">Belongs to the GtrA family.</text>
</comment>
<evidence type="ECO:0000256" key="1">
    <source>
        <dbReference type="ARBA" id="ARBA00004141"/>
    </source>
</evidence>
<evidence type="ECO:0000256" key="2">
    <source>
        <dbReference type="ARBA" id="ARBA00009399"/>
    </source>
</evidence>
<gene>
    <name evidence="8" type="ORF">SAMN06297251_12529</name>
</gene>
<keyword evidence="4 6" id="KW-1133">Transmembrane helix</keyword>
<dbReference type="AlphaFoldDB" id="A0A1W2EGM5"/>
<sequence length="126" mass="13919">MARQDADGRGPLIRFLGAGIVNTGLTYGIYLLLLAPLGYALAYSIAFVCGIGISFALNRGIVFKSRSRSWRQALFPLMYLVQFGLGLALVAFWVEMLALPAVFATPFAILFTVPLTFLASRWIFRH</sequence>
<feature type="transmembrane region" description="Helical" evidence="6">
    <location>
        <begin position="39"/>
        <end position="61"/>
    </location>
</feature>
<evidence type="ECO:0000259" key="7">
    <source>
        <dbReference type="Pfam" id="PF04138"/>
    </source>
</evidence>
<dbReference type="GO" id="GO:0005886">
    <property type="term" value="C:plasma membrane"/>
    <property type="evidence" value="ECO:0007669"/>
    <property type="project" value="TreeGrafter"/>
</dbReference>
<name>A0A1W2EGM5_9HYPH</name>
<dbReference type="GO" id="GO:0000271">
    <property type="term" value="P:polysaccharide biosynthetic process"/>
    <property type="evidence" value="ECO:0007669"/>
    <property type="project" value="InterPro"/>
</dbReference>
<dbReference type="RefSeq" id="WP_170923374.1">
    <property type="nucleotide sequence ID" value="NZ_FWXR01000025.1"/>
</dbReference>
<protein>
    <submittedName>
        <fullName evidence="8">Putative flippase GtrA (Transmembrane translocase of bactoprenol-linked glucose)</fullName>
    </submittedName>
</protein>
<keyword evidence="9" id="KW-1185">Reference proteome</keyword>
<proteinExistence type="inferred from homology"/>
<feature type="transmembrane region" description="Helical" evidence="6">
    <location>
        <begin position="100"/>
        <end position="124"/>
    </location>
</feature>
<keyword evidence="5 6" id="KW-0472">Membrane</keyword>
<comment type="subcellular location">
    <subcellularLocation>
        <location evidence="1">Membrane</location>
        <topology evidence="1">Multi-pass membrane protein</topology>
    </subcellularLocation>
</comment>
<evidence type="ECO:0000313" key="8">
    <source>
        <dbReference type="EMBL" id="SMD08873.1"/>
    </source>
</evidence>
<dbReference type="PANTHER" id="PTHR38459:SF1">
    <property type="entry name" value="PROPHAGE BACTOPRENOL-LINKED GLUCOSE TRANSLOCASE HOMOLOG"/>
    <property type="match status" value="1"/>
</dbReference>
<dbReference type="InterPro" id="IPR007267">
    <property type="entry name" value="GtrA_DPMS_TM"/>
</dbReference>
<dbReference type="InterPro" id="IPR051401">
    <property type="entry name" value="GtrA_CellWall_Glycosyl"/>
</dbReference>
<feature type="transmembrane region" description="Helical" evidence="6">
    <location>
        <begin position="12"/>
        <end position="33"/>
    </location>
</feature>
<dbReference type="EMBL" id="FWXR01000025">
    <property type="protein sequence ID" value="SMD08873.1"/>
    <property type="molecule type" value="Genomic_DNA"/>
</dbReference>
<keyword evidence="3 6" id="KW-0812">Transmembrane</keyword>
<feature type="transmembrane region" description="Helical" evidence="6">
    <location>
        <begin position="73"/>
        <end position="94"/>
    </location>
</feature>
<reference evidence="8 9" key="1">
    <citation type="submission" date="2017-04" db="EMBL/GenBank/DDBJ databases">
        <authorList>
            <person name="Afonso C.L."/>
            <person name="Miller P.J."/>
            <person name="Scott M.A."/>
            <person name="Spackman E."/>
            <person name="Goraichik I."/>
            <person name="Dimitrov K.M."/>
            <person name="Suarez D.L."/>
            <person name="Swayne D.E."/>
        </authorList>
    </citation>
    <scope>NUCLEOTIDE SEQUENCE [LARGE SCALE GENOMIC DNA]</scope>
    <source>
        <strain evidence="8 9">CGMCC 1.10972</strain>
    </source>
</reference>
<dbReference type="STRING" id="937218.SAMN06297251_12529"/>
<evidence type="ECO:0000256" key="5">
    <source>
        <dbReference type="ARBA" id="ARBA00023136"/>
    </source>
</evidence>
<dbReference type="Pfam" id="PF04138">
    <property type="entry name" value="GtrA_DPMS_TM"/>
    <property type="match status" value="1"/>
</dbReference>
<evidence type="ECO:0000256" key="3">
    <source>
        <dbReference type="ARBA" id="ARBA00022692"/>
    </source>
</evidence>
<dbReference type="Proteomes" id="UP000192656">
    <property type="component" value="Unassembled WGS sequence"/>
</dbReference>
<dbReference type="PANTHER" id="PTHR38459">
    <property type="entry name" value="PROPHAGE BACTOPRENOL-LINKED GLUCOSE TRANSLOCASE HOMOLOG"/>
    <property type="match status" value="1"/>
</dbReference>
<organism evidence="8 9">
    <name type="scientific">Fulvimarina manganoxydans</name>
    <dbReference type="NCBI Taxonomy" id="937218"/>
    <lineage>
        <taxon>Bacteria</taxon>
        <taxon>Pseudomonadati</taxon>
        <taxon>Pseudomonadota</taxon>
        <taxon>Alphaproteobacteria</taxon>
        <taxon>Hyphomicrobiales</taxon>
        <taxon>Aurantimonadaceae</taxon>
        <taxon>Fulvimarina</taxon>
    </lineage>
</organism>
<accession>A0A1W2EGM5</accession>
<evidence type="ECO:0000256" key="6">
    <source>
        <dbReference type="SAM" id="Phobius"/>
    </source>
</evidence>